<accession>A0A1G5PB87</accession>
<protein>
    <submittedName>
        <fullName evidence="2">Uncharacterized protein</fullName>
    </submittedName>
</protein>
<keyword evidence="1" id="KW-1133">Transmembrane helix</keyword>
<sequence>MIERWLPLFRIMATALAEVFTLLWYLEKRRGADFEPMVVAQCTTETCEASADTANVFRSAGRQGFNPWPEIDYCARSLEILSQTPPGAAARFVPEAMAAEGLLQLKPSQGGVFVAPGPAIQGAFAPFRMMIERGGAPSCYRSSFEPWLYLVLLLAALLWWAPWPRGPTSKSDHTKH</sequence>
<proteinExistence type="predicted"/>
<dbReference type="STRING" id="1120955.SAMN03080610_03740"/>
<feature type="transmembrane region" description="Helical" evidence="1">
    <location>
        <begin position="147"/>
        <end position="163"/>
    </location>
</feature>
<gene>
    <name evidence="2" type="ORF">SAMN03080610_03740</name>
</gene>
<dbReference type="Proteomes" id="UP000199347">
    <property type="component" value="Unassembled WGS sequence"/>
</dbReference>
<evidence type="ECO:0000313" key="3">
    <source>
        <dbReference type="Proteomes" id="UP000199347"/>
    </source>
</evidence>
<dbReference type="RefSeq" id="WP_092816708.1">
    <property type="nucleotide sequence ID" value="NZ_FMVW01000024.1"/>
</dbReference>
<keyword evidence="1" id="KW-0472">Membrane</keyword>
<dbReference type="EMBL" id="FMVW01000024">
    <property type="protein sequence ID" value="SCZ46847.1"/>
    <property type="molecule type" value="Genomic_DNA"/>
</dbReference>
<keyword evidence="3" id="KW-1185">Reference proteome</keyword>
<keyword evidence="1" id="KW-0812">Transmembrane</keyword>
<evidence type="ECO:0000313" key="2">
    <source>
        <dbReference type="EMBL" id="SCZ46847.1"/>
    </source>
</evidence>
<name>A0A1G5PB87_AFIMA</name>
<reference evidence="2 3" key="1">
    <citation type="submission" date="2016-10" db="EMBL/GenBank/DDBJ databases">
        <authorList>
            <person name="de Groot N.N."/>
        </authorList>
    </citation>
    <scope>NUCLEOTIDE SEQUENCE [LARGE SCALE GENOMIC DNA]</scope>
    <source>
        <strain evidence="2 3">DSM 2698</strain>
    </source>
</reference>
<evidence type="ECO:0000256" key="1">
    <source>
        <dbReference type="SAM" id="Phobius"/>
    </source>
</evidence>
<organism evidence="2 3">
    <name type="scientific">Afifella marina DSM 2698</name>
    <dbReference type="NCBI Taxonomy" id="1120955"/>
    <lineage>
        <taxon>Bacteria</taxon>
        <taxon>Pseudomonadati</taxon>
        <taxon>Pseudomonadota</taxon>
        <taxon>Alphaproteobacteria</taxon>
        <taxon>Hyphomicrobiales</taxon>
        <taxon>Afifellaceae</taxon>
        <taxon>Afifella</taxon>
    </lineage>
</organism>
<dbReference type="AlphaFoldDB" id="A0A1G5PB87"/>
<feature type="transmembrane region" description="Helical" evidence="1">
    <location>
        <begin position="6"/>
        <end position="26"/>
    </location>
</feature>